<keyword evidence="6" id="KW-0408">Iron</keyword>
<comment type="cofactor">
    <cofactor evidence="1">
        <name>heme b</name>
        <dbReference type="ChEBI" id="CHEBI:60344"/>
    </cofactor>
</comment>
<evidence type="ECO:0000256" key="3">
    <source>
        <dbReference type="ARBA" id="ARBA00022617"/>
    </source>
</evidence>
<proteinExistence type="inferred from homology"/>
<evidence type="ECO:0000256" key="1">
    <source>
        <dbReference type="ARBA" id="ARBA00001970"/>
    </source>
</evidence>
<comment type="caution">
    <text evidence="9">The sequence shown here is derived from an EMBL/GenBank/DDBJ whole genome shotgun (WGS) entry which is preliminary data.</text>
</comment>
<comment type="similarity">
    <text evidence="7">Belongs to the chloroperoxidase family.</text>
</comment>
<dbReference type="SUPFAM" id="SSF47571">
    <property type="entry name" value="Cloroperoxidase"/>
    <property type="match status" value="1"/>
</dbReference>
<evidence type="ECO:0000313" key="10">
    <source>
        <dbReference type="Proteomes" id="UP001161017"/>
    </source>
</evidence>
<keyword evidence="5" id="KW-0560">Oxidoreductase</keyword>
<feature type="domain" description="Heme haloperoxidase family profile" evidence="8">
    <location>
        <begin position="70"/>
        <end position="318"/>
    </location>
</feature>
<dbReference type="GO" id="GO:0046872">
    <property type="term" value="F:metal ion binding"/>
    <property type="evidence" value="ECO:0007669"/>
    <property type="project" value="UniProtKB-KW"/>
</dbReference>
<dbReference type="Proteomes" id="UP001161017">
    <property type="component" value="Unassembled WGS sequence"/>
</dbReference>
<name>A0AA43QVP4_9LECA</name>
<sequence length="432" mass="46469">MLHIRNADPDRQAEMLEQAKLEARCPFSKEKREPEAEPGCPFAKGQVAKRQAPGVTPPFDAGQQYVSNTGDHAFVAPSGSDQRGPCPGLNAMANHGYMPHNGVGSLQDFIDGTQAAFGMGADLASFLAVYGAIFDGDLTSYSIGGPVNGLLNLGGLLGAPQGLSGSHNKYEGDASPTRGDLYQTGNDYLLQLAQFKELYALGQQNSDSIDLGVLTAYRNTRFTQSIDNNPYFFNAPFAGVIAQPAAWSFIYRFMANKSAEHPEGLLTGDVLKSFYSVTGDTPDEFVYTPGHEKFPDNWYKRNLVDYYTIPYLSIDSNAMALQHPQFLAVGGNTGTGNSFVGVDIQNLTSGVYSADDLLKGNNGFCFGFEAGLQEAPDFLSGIYENVGPALDKLSTAISQAESGLGCEKLAKISEEQFAEYPGYTKLSSQGTY</sequence>
<keyword evidence="3" id="KW-0349">Heme</keyword>
<dbReference type="InterPro" id="IPR000028">
    <property type="entry name" value="Chloroperoxidase"/>
</dbReference>
<evidence type="ECO:0000313" key="9">
    <source>
        <dbReference type="EMBL" id="MDI1492454.1"/>
    </source>
</evidence>
<dbReference type="InterPro" id="IPR036851">
    <property type="entry name" value="Chloroperoxidase-like_sf"/>
</dbReference>
<dbReference type="Gene3D" id="1.10.489.10">
    <property type="entry name" value="Chloroperoxidase-like"/>
    <property type="match status" value="1"/>
</dbReference>
<keyword evidence="10" id="KW-1185">Reference proteome</keyword>
<evidence type="ECO:0000256" key="6">
    <source>
        <dbReference type="ARBA" id="ARBA00023004"/>
    </source>
</evidence>
<dbReference type="EMBL" id="JAPUFD010000019">
    <property type="protein sequence ID" value="MDI1492454.1"/>
    <property type="molecule type" value="Genomic_DNA"/>
</dbReference>
<accession>A0AA43QVP4</accession>
<evidence type="ECO:0000256" key="7">
    <source>
        <dbReference type="ARBA" id="ARBA00025795"/>
    </source>
</evidence>
<dbReference type="PANTHER" id="PTHR33577">
    <property type="entry name" value="STERIGMATOCYSTIN BIOSYNTHESIS PEROXIDASE STCC-RELATED"/>
    <property type="match status" value="1"/>
</dbReference>
<dbReference type="PROSITE" id="PS51405">
    <property type="entry name" value="HEME_HALOPEROXIDASE"/>
    <property type="match status" value="1"/>
</dbReference>
<dbReference type="PANTHER" id="PTHR33577:SF1">
    <property type="entry name" value="HEME HALOPEROXIDASE FAMILY PROFILE DOMAIN-CONTAINING PROTEIN"/>
    <property type="match status" value="1"/>
</dbReference>
<dbReference type="AlphaFoldDB" id="A0AA43QVP4"/>
<evidence type="ECO:0000256" key="5">
    <source>
        <dbReference type="ARBA" id="ARBA00023002"/>
    </source>
</evidence>
<dbReference type="GO" id="GO:0004601">
    <property type="term" value="F:peroxidase activity"/>
    <property type="evidence" value="ECO:0007669"/>
    <property type="project" value="UniProtKB-KW"/>
</dbReference>
<reference evidence="9" key="1">
    <citation type="journal article" date="2023" name="Genome Biol. Evol.">
        <title>First Whole Genome Sequence and Flow Cytometry Genome Size Data for the Lichen-Forming Fungus Ramalina farinacea (Ascomycota).</title>
        <authorList>
            <person name="Llewellyn T."/>
            <person name="Mian S."/>
            <person name="Hill R."/>
            <person name="Leitch I.J."/>
            <person name="Gaya E."/>
        </authorList>
    </citation>
    <scope>NUCLEOTIDE SEQUENCE</scope>
    <source>
        <strain evidence="9">LIQ254RAFAR</strain>
    </source>
</reference>
<organism evidence="9 10">
    <name type="scientific">Ramalina farinacea</name>
    <dbReference type="NCBI Taxonomy" id="258253"/>
    <lineage>
        <taxon>Eukaryota</taxon>
        <taxon>Fungi</taxon>
        <taxon>Dikarya</taxon>
        <taxon>Ascomycota</taxon>
        <taxon>Pezizomycotina</taxon>
        <taxon>Lecanoromycetes</taxon>
        <taxon>OSLEUM clade</taxon>
        <taxon>Lecanoromycetidae</taxon>
        <taxon>Lecanorales</taxon>
        <taxon>Lecanorineae</taxon>
        <taxon>Ramalinaceae</taxon>
        <taxon>Ramalina</taxon>
    </lineage>
</organism>
<protein>
    <recommendedName>
        <fullName evidence="8">Heme haloperoxidase family profile domain-containing protein</fullName>
    </recommendedName>
</protein>
<gene>
    <name evidence="9" type="ORF">OHK93_003668</name>
</gene>
<keyword evidence="2" id="KW-0575">Peroxidase</keyword>
<dbReference type="Pfam" id="PF01328">
    <property type="entry name" value="Peroxidase_2"/>
    <property type="match status" value="1"/>
</dbReference>
<keyword evidence="4" id="KW-0479">Metal-binding</keyword>
<evidence type="ECO:0000256" key="4">
    <source>
        <dbReference type="ARBA" id="ARBA00022723"/>
    </source>
</evidence>
<evidence type="ECO:0000256" key="2">
    <source>
        <dbReference type="ARBA" id="ARBA00022559"/>
    </source>
</evidence>
<evidence type="ECO:0000259" key="8">
    <source>
        <dbReference type="PROSITE" id="PS51405"/>
    </source>
</evidence>